<evidence type="ECO:0000313" key="1">
    <source>
        <dbReference type="EMBL" id="MDR7384395.1"/>
    </source>
</evidence>
<sequence>MKEPEMAVGAAEPSLEGIWLSQYKYRSSSRSADLVDEHYLVVHHQGERLVAQSLPLVSGSRVSLELALEPPIASGTWRETTAPNGHYQGMTYHGVLQLIIDPSERSMHGMWLGFGRRLTMNTGEWTLTWQEASTSAAAQ</sequence>
<dbReference type="EMBL" id="JAVDYE010000001">
    <property type="protein sequence ID" value="MDR7384395.1"/>
    <property type="molecule type" value="Genomic_DNA"/>
</dbReference>
<proteinExistence type="predicted"/>
<organism evidence="1 2">
    <name type="scientific">Promicromonospora iranensis</name>
    <dbReference type="NCBI Taxonomy" id="1105144"/>
    <lineage>
        <taxon>Bacteria</taxon>
        <taxon>Bacillati</taxon>
        <taxon>Actinomycetota</taxon>
        <taxon>Actinomycetes</taxon>
        <taxon>Micrococcales</taxon>
        <taxon>Promicromonosporaceae</taxon>
        <taxon>Promicromonospora</taxon>
    </lineage>
</organism>
<evidence type="ECO:0000313" key="2">
    <source>
        <dbReference type="Proteomes" id="UP001183585"/>
    </source>
</evidence>
<name>A0ABU2CST2_9MICO</name>
<gene>
    <name evidence="1" type="ORF">J2S48_003910</name>
</gene>
<dbReference type="Proteomes" id="UP001183585">
    <property type="component" value="Unassembled WGS sequence"/>
</dbReference>
<keyword evidence="2" id="KW-1185">Reference proteome</keyword>
<comment type="caution">
    <text evidence="1">The sequence shown here is derived from an EMBL/GenBank/DDBJ whole genome shotgun (WGS) entry which is preliminary data.</text>
</comment>
<reference evidence="1 2" key="1">
    <citation type="submission" date="2023-07" db="EMBL/GenBank/DDBJ databases">
        <title>Sequencing the genomes of 1000 actinobacteria strains.</title>
        <authorList>
            <person name="Klenk H.-P."/>
        </authorList>
    </citation>
    <scope>NUCLEOTIDE SEQUENCE [LARGE SCALE GENOMIC DNA]</scope>
    <source>
        <strain evidence="1 2">DSM 45554</strain>
    </source>
</reference>
<protein>
    <submittedName>
        <fullName evidence="1">Uncharacterized protein</fullName>
    </submittedName>
</protein>
<accession>A0ABU2CST2</accession>